<proteinExistence type="predicted"/>
<dbReference type="Proteomes" id="UP000499080">
    <property type="component" value="Unassembled WGS sequence"/>
</dbReference>
<organism evidence="1 2">
    <name type="scientific">Araneus ventricosus</name>
    <name type="common">Orbweaver spider</name>
    <name type="synonym">Epeira ventricosa</name>
    <dbReference type="NCBI Taxonomy" id="182803"/>
    <lineage>
        <taxon>Eukaryota</taxon>
        <taxon>Metazoa</taxon>
        <taxon>Ecdysozoa</taxon>
        <taxon>Arthropoda</taxon>
        <taxon>Chelicerata</taxon>
        <taxon>Arachnida</taxon>
        <taxon>Araneae</taxon>
        <taxon>Araneomorphae</taxon>
        <taxon>Entelegynae</taxon>
        <taxon>Araneoidea</taxon>
        <taxon>Araneidae</taxon>
        <taxon>Araneus</taxon>
    </lineage>
</organism>
<dbReference type="EMBL" id="BGPR01245047">
    <property type="protein sequence ID" value="GBM23143.1"/>
    <property type="molecule type" value="Genomic_DNA"/>
</dbReference>
<name>A0A4Y2E1X3_ARAVE</name>
<keyword evidence="2" id="KW-1185">Reference proteome</keyword>
<sequence length="94" mass="10300">MTRTAPELCKLQHTPAGGCLTTTCDLACSRPNTRSIFSGIGFWTRNPPVSLPVDSCGFANLTNQTNHSSRTTVHVLSNFKIPEHWLLSITTSRV</sequence>
<evidence type="ECO:0000313" key="1">
    <source>
        <dbReference type="EMBL" id="GBM23143.1"/>
    </source>
</evidence>
<reference evidence="1 2" key="1">
    <citation type="journal article" date="2019" name="Sci. Rep.">
        <title>Orb-weaving spider Araneus ventricosus genome elucidates the spidroin gene catalogue.</title>
        <authorList>
            <person name="Kono N."/>
            <person name="Nakamura H."/>
            <person name="Ohtoshi R."/>
            <person name="Moran D.A.P."/>
            <person name="Shinohara A."/>
            <person name="Yoshida Y."/>
            <person name="Fujiwara M."/>
            <person name="Mori M."/>
            <person name="Tomita M."/>
            <person name="Arakawa K."/>
        </authorList>
    </citation>
    <scope>NUCLEOTIDE SEQUENCE [LARGE SCALE GENOMIC DNA]</scope>
</reference>
<accession>A0A4Y2E1X3</accession>
<protein>
    <submittedName>
        <fullName evidence="1">Uncharacterized protein</fullName>
    </submittedName>
</protein>
<dbReference type="AlphaFoldDB" id="A0A4Y2E1X3"/>
<evidence type="ECO:0000313" key="2">
    <source>
        <dbReference type="Proteomes" id="UP000499080"/>
    </source>
</evidence>
<gene>
    <name evidence="1" type="ORF">AVEN_206948_1</name>
</gene>
<comment type="caution">
    <text evidence="1">The sequence shown here is derived from an EMBL/GenBank/DDBJ whole genome shotgun (WGS) entry which is preliminary data.</text>
</comment>